<dbReference type="GeneID" id="9095206"/>
<evidence type="ECO:0000313" key="3">
    <source>
        <dbReference type="Proteomes" id="UP000002059"/>
    </source>
</evidence>
<sequence>MSTFNETDLTSGNLQASSTQHSSSSDQTAAASQPTYQEISRWSPDTDSDTSEHQSSSQRSAEGIPATHRSSTSTEPNSETIEEERARTAFALEHGGPPASPEKRTGEAYTARITKNPKANQHENSRDHGARRARRRQ</sequence>
<evidence type="ECO:0000256" key="1">
    <source>
        <dbReference type="SAM" id="MobiDB-lite"/>
    </source>
</evidence>
<dbReference type="EMBL" id="KN294008">
    <property type="protein sequence ID" value="EEH35193.1"/>
    <property type="molecule type" value="Genomic_DNA"/>
</dbReference>
<dbReference type="Proteomes" id="UP000002059">
    <property type="component" value="Partially assembled WGS sequence"/>
</dbReference>
<evidence type="ECO:0000313" key="2">
    <source>
        <dbReference type="EMBL" id="EEH35193.1"/>
    </source>
</evidence>
<gene>
    <name evidence="2" type="ORF">PAAG_06240</name>
</gene>
<protein>
    <submittedName>
        <fullName evidence="2">Uncharacterized protein</fullName>
    </submittedName>
</protein>
<dbReference type="VEuPathDB" id="FungiDB:PAAG_06240"/>
<dbReference type="eggNOG" id="ENOG502T5QV">
    <property type="taxonomic scope" value="Eukaryota"/>
</dbReference>
<feature type="compositionally biased region" description="Polar residues" evidence="1">
    <location>
        <begin position="34"/>
        <end position="45"/>
    </location>
</feature>
<dbReference type="AlphaFoldDB" id="C1H5P5"/>
<dbReference type="KEGG" id="pbl:PAAG_06240"/>
<feature type="compositionally biased region" description="Basic and acidic residues" evidence="1">
    <location>
        <begin position="120"/>
        <end position="130"/>
    </location>
</feature>
<dbReference type="OMA" id="QEISRWS"/>
<accession>C1H5P5</accession>
<dbReference type="OrthoDB" id="4187885at2759"/>
<feature type="compositionally biased region" description="Polar residues" evidence="1">
    <location>
        <begin position="68"/>
        <end position="79"/>
    </location>
</feature>
<feature type="compositionally biased region" description="Low complexity" evidence="1">
    <location>
        <begin position="15"/>
        <end position="33"/>
    </location>
</feature>
<feature type="compositionally biased region" description="Polar residues" evidence="1">
    <location>
        <begin position="1"/>
        <end position="14"/>
    </location>
</feature>
<dbReference type="RefSeq" id="XP_002791975.1">
    <property type="nucleotide sequence ID" value="XM_002791929.1"/>
</dbReference>
<proteinExistence type="predicted"/>
<keyword evidence="3" id="KW-1185">Reference proteome</keyword>
<name>C1H5P5_PARBA</name>
<feature type="region of interest" description="Disordered" evidence="1">
    <location>
        <begin position="1"/>
        <end position="137"/>
    </location>
</feature>
<reference evidence="2 3" key="1">
    <citation type="journal article" date="2011" name="PLoS Genet.">
        <title>Comparative genomic analysis of human fungal pathogens causing paracoccidioidomycosis.</title>
        <authorList>
            <person name="Desjardins C.A."/>
            <person name="Champion M.D."/>
            <person name="Holder J.W."/>
            <person name="Muszewska A."/>
            <person name="Goldberg J."/>
            <person name="Bailao A.M."/>
            <person name="Brigido M.M."/>
            <person name="Ferreira M.E."/>
            <person name="Garcia A.M."/>
            <person name="Grynberg M."/>
            <person name="Gujja S."/>
            <person name="Heiman D.I."/>
            <person name="Henn M.R."/>
            <person name="Kodira C.D."/>
            <person name="Leon-Narvaez H."/>
            <person name="Longo L.V."/>
            <person name="Ma L.J."/>
            <person name="Malavazi I."/>
            <person name="Matsuo A.L."/>
            <person name="Morais F.V."/>
            <person name="Pereira M."/>
            <person name="Rodriguez-Brito S."/>
            <person name="Sakthikumar S."/>
            <person name="Salem-Izacc S.M."/>
            <person name="Sykes S.M."/>
            <person name="Teixeira M.M."/>
            <person name="Vallejo M.C."/>
            <person name="Walter M.E."/>
            <person name="Yandava C."/>
            <person name="Young S."/>
            <person name="Zeng Q."/>
            <person name="Zucker J."/>
            <person name="Felipe M.S."/>
            <person name="Goldman G.H."/>
            <person name="Haas B.J."/>
            <person name="McEwen J.G."/>
            <person name="Nino-Vega G."/>
            <person name="Puccia R."/>
            <person name="San-Blas G."/>
            <person name="Soares C.M."/>
            <person name="Birren B.W."/>
            <person name="Cuomo C.A."/>
        </authorList>
    </citation>
    <scope>NUCLEOTIDE SEQUENCE [LARGE SCALE GENOMIC DNA]</scope>
    <source>
        <strain evidence="3">ATCC MYA-826 / Pb01</strain>
    </source>
</reference>
<dbReference type="HOGENOM" id="CLU_1723683_0_0_1"/>
<organism evidence="2 3">
    <name type="scientific">Paracoccidioides lutzii (strain ATCC MYA-826 / Pb01)</name>
    <name type="common">Paracoccidioides brasiliensis</name>
    <dbReference type="NCBI Taxonomy" id="502779"/>
    <lineage>
        <taxon>Eukaryota</taxon>
        <taxon>Fungi</taxon>
        <taxon>Dikarya</taxon>
        <taxon>Ascomycota</taxon>
        <taxon>Pezizomycotina</taxon>
        <taxon>Eurotiomycetes</taxon>
        <taxon>Eurotiomycetidae</taxon>
        <taxon>Onygenales</taxon>
        <taxon>Ajellomycetaceae</taxon>
        <taxon>Paracoccidioides</taxon>
    </lineage>
</organism>